<gene>
    <name evidence="1" type="ORF">Sradi_5745700</name>
</gene>
<organism evidence="1">
    <name type="scientific">Sesamum radiatum</name>
    <name type="common">Black benniseed</name>
    <dbReference type="NCBI Taxonomy" id="300843"/>
    <lineage>
        <taxon>Eukaryota</taxon>
        <taxon>Viridiplantae</taxon>
        <taxon>Streptophyta</taxon>
        <taxon>Embryophyta</taxon>
        <taxon>Tracheophyta</taxon>
        <taxon>Spermatophyta</taxon>
        <taxon>Magnoliopsida</taxon>
        <taxon>eudicotyledons</taxon>
        <taxon>Gunneridae</taxon>
        <taxon>Pentapetalae</taxon>
        <taxon>asterids</taxon>
        <taxon>lamiids</taxon>
        <taxon>Lamiales</taxon>
        <taxon>Pedaliaceae</taxon>
        <taxon>Sesamum</taxon>
    </lineage>
</organism>
<name>A0AAW2L4E4_SESRA</name>
<proteinExistence type="predicted"/>
<accession>A0AAW2L4E4</accession>
<evidence type="ECO:0000313" key="1">
    <source>
        <dbReference type="EMBL" id="KAL0313464.1"/>
    </source>
</evidence>
<reference evidence="1" key="2">
    <citation type="journal article" date="2024" name="Plant">
        <title>Genomic evolution and insights into agronomic trait innovations of Sesamum species.</title>
        <authorList>
            <person name="Miao H."/>
            <person name="Wang L."/>
            <person name="Qu L."/>
            <person name="Liu H."/>
            <person name="Sun Y."/>
            <person name="Le M."/>
            <person name="Wang Q."/>
            <person name="Wei S."/>
            <person name="Zheng Y."/>
            <person name="Lin W."/>
            <person name="Duan Y."/>
            <person name="Cao H."/>
            <person name="Xiong S."/>
            <person name="Wang X."/>
            <person name="Wei L."/>
            <person name="Li C."/>
            <person name="Ma Q."/>
            <person name="Ju M."/>
            <person name="Zhao R."/>
            <person name="Li G."/>
            <person name="Mu C."/>
            <person name="Tian Q."/>
            <person name="Mei H."/>
            <person name="Zhang T."/>
            <person name="Gao T."/>
            <person name="Zhang H."/>
        </authorList>
    </citation>
    <scope>NUCLEOTIDE SEQUENCE</scope>
    <source>
        <strain evidence="1">G02</strain>
    </source>
</reference>
<comment type="caution">
    <text evidence="1">The sequence shown here is derived from an EMBL/GenBank/DDBJ whole genome shotgun (WGS) entry which is preliminary data.</text>
</comment>
<reference evidence="1" key="1">
    <citation type="submission" date="2020-06" db="EMBL/GenBank/DDBJ databases">
        <authorList>
            <person name="Li T."/>
            <person name="Hu X."/>
            <person name="Zhang T."/>
            <person name="Song X."/>
            <person name="Zhang H."/>
            <person name="Dai N."/>
            <person name="Sheng W."/>
            <person name="Hou X."/>
            <person name="Wei L."/>
        </authorList>
    </citation>
    <scope>NUCLEOTIDE SEQUENCE</scope>
    <source>
        <strain evidence="1">G02</strain>
        <tissue evidence="1">Leaf</tissue>
    </source>
</reference>
<dbReference type="AlphaFoldDB" id="A0AAW2L4E4"/>
<protein>
    <submittedName>
        <fullName evidence="1">Uncharacterized protein</fullName>
    </submittedName>
</protein>
<sequence length="70" mass="8221">MERLMANFFCRLVGMGRFTGLRGNACATGQRRVGLGFRRLKEYNRAMLVKLAWRVVRQPNNTLHQVLRQR</sequence>
<dbReference type="EMBL" id="JACGWJ010000026">
    <property type="protein sequence ID" value="KAL0313464.1"/>
    <property type="molecule type" value="Genomic_DNA"/>
</dbReference>